<evidence type="ECO:0000313" key="2">
    <source>
        <dbReference type="EMBL" id="PZD74053.1"/>
    </source>
</evidence>
<proteinExistence type="predicted"/>
<dbReference type="RefSeq" id="WP_110985632.1">
    <property type="nucleotide sequence ID" value="NZ_CAWNWM010000004.1"/>
</dbReference>
<dbReference type="EMBL" id="PQWO01000004">
    <property type="protein sequence ID" value="PZD74053.1"/>
    <property type="molecule type" value="Genomic_DNA"/>
</dbReference>
<organism evidence="2 3">
    <name type="scientific">Acaryochloris thomasi RCC1774</name>
    <dbReference type="NCBI Taxonomy" id="1764569"/>
    <lineage>
        <taxon>Bacteria</taxon>
        <taxon>Bacillati</taxon>
        <taxon>Cyanobacteriota</taxon>
        <taxon>Cyanophyceae</taxon>
        <taxon>Acaryochloridales</taxon>
        <taxon>Acaryochloridaceae</taxon>
        <taxon>Acaryochloris</taxon>
        <taxon>Acaryochloris thomasi</taxon>
    </lineage>
</organism>
<keyword evidence="3" id="KW-1185">Reference proteome</keyword>
<protein>
    <submittedName>
        <fullName evidence="2">Uncharacterized protein</fullName>
    </submittedName>
</protein>
<gene>
    <name evidence="2" type="ORF">C1752_01664</name>
</gene>
<comment type="caution">
    <text evidence="2">The sequence shown here is derived from an EMBL/GenBank/DDBJ whole genome shotgun (WGS) entry which is preliminary data.</text>
</comment>
<accession>A0A2W1JKX3</accession>
<dbReference type="Proteomes" id="UP000248857">
    <property type="component" value="Unassembled WGS sequence"/>
</dbReference>
<reference evidence="2 3" key="1">
    <citation type="journal article" date="2018" name="Sci. Rep.">
        <title>A novel species of the marine cyanobacterium Acaryochloris with a unique pigment content and lifestyle.</title>
        <authorList>
            <person name="Partensky F."/>
            <person name="Six C."/>
            <person name="Ratin M."/>
            <person name="Garczarek L."/>
            <person name="Vaulot D."/>
            <person name="Probert I."/>
            <person name="Calteau A."/>
            <person name="Gourvil P."/>
            <person name="Marie D."/>
            <person name="Grebert T."/>
            <person name="Bouchier C."/>
            <person name="Le Panse S."/>
            <person name="Gachenot M."/>
            <person name="Rodriguez F."/>
            <person name="Garrido J.L."/>
        </authorList>
    </citation>
    <scope>NUCLEOTIDE SEQUENCE [LARGE SCALE GENOMIC DNA]</scope>
    <source>
        <strain evidence="2 3">RCC1774</strain>
    </source>
</reference>
<name>A0A2W1JKX3_9CYAN</name>
<evidence type="ECO:0000313" key="3">
    <source>
        <dbReference type="Proteomes" id="UP000248857"/>
    </source>
</evidence>
<sequence>MQEDIDAIETGDQGASLESQNNEAANRPFQKAEWIVPSSQRSNPQQFDSLSFDEQWYSLFP</sequence>
<dbReference type="AlphaFoldDB" id="A0A2W1JKX3"/>
<feature type="region of interest" description="Disordered" evidence="1">
    <location>
        <begin position="1"/>
        <end position="47"/>
    </location>
</feature>
<evidence type="ECO:0000256" key="1">
    <source>
        <dbReference type="SAM" id="MobiDB-lite"/>
    </source>
</evidence>
<feature type="compositionally biased region" description="Polar residues" evidence="1">
    <location>
        <begin position="37"/>
        <end position="47"/>
    </location>
</feature>